<dbReference type="Pfam" id="PF21345">
    <property type="entry name" value="PcRGLX_2nd"/>
    <property type="match status" value="1"/>
</dbReference>
<dbReference type="Pfam" id="PF21346">
    <property type="entry name" value="PcRGLX_3rd"/>
    <property type="match status" value="1"/>
</dbReference>
<dbReference type="EMBL" id="JBHLWN010000024">
    <property type="protein sequence ID" value="MFC0211900.1"/>
    <property type="molecule type" value="Genomic_DNA"/>
</dbReference>
<gene>
    <name evidence="4" type="ORF">ACFFK0_05450</name>
</gene>
<comment type="caution">
    <text evidence="4">The sequence shown here is derived from an EMBL/GenBank/DDBJ whole genome shotgun (WGS) entry which is preliminary data.</text>
</comment>
<accession>A0ABV6DGX7</accession>
<dbReference type="RefSeq" id="WP_377468929.1">
    <property type="nucleotide sequence ID" value="NZ_JBHLWN010000024.1"/>
</dbReference>
<name>A0ABV6DGX7_9BACL</name>
<proteinExistence type="predicted"/>
<dbReference type="InterPro" id="IPR048330">
    <property type="entry name" value="PcRGLX/YetA_2nd"/>
</dbReference>
<keyword evidence="5" id="KW-1185">Reference proteome</keyword>
<feature type="domain" description="PcRGLX/YetA-like N-terminal RIFT barrel" evidence="1">
    <location>
        <begin position="7"/>
        <end position="83"/>
    </location>
</feature>
<feature type="domain" description="PcRGLX/YetA-like central beta-sandwich" evidence="2">
    <location>
        <begin position="95"/>
        <end position="442"/>
    </location>
</feature>
<dbReference type="InterPro" id="IPR045793">
    <property type="entry name" value="PcRGLX/YetA-like"/>
</dbReference>
<evidence type="ECO:0000259" key="1">
    <source>
        <dbReference type="Pfam" id="PF19501"/>
    </source>
</evidence>
<dbReference type="Pfam" id="PF19501">
    <property type="entry name" value="PcRGLX_1st"/>
    <property type="match status" value="1"/>
</dbReference>
<feature type="domain" description="PcRGLX/YetA-like C-terminal alpha/alpha toroid" evidence="3">
    <location>
        <begin position="449"/>
        <end position="849"/>
    </location>
</feature>
<organism evidence="4 5">
    <name type="scientific">Paenibacillus chartarius</name>
    <dbReference type="NCBI Taxonomy" id="747481"/>
    <lineage>
        <taxon>Bacteria</taxon>
        <taxon>Bacillati</taxon>
        <taxon>Bacillota</taxon>
        <taxon>Bacilli</taxon>
        <taxon>Bacillales</taxon>
        <taxon>Paenibacillaceae</taxon>
        <taxon>Paenibacillus</taxon>
    </lineage>
</organism>
<dbReference type="PANTHER" id="PTHR40081:SF1">
    <property type="entry name" value="TAT PATHWAY SIGNAL SEQUENCE DOMAIN PROTEIN"/>
    <property type="match status" value="1"/>
</dbReference>
<evidence type="ECO:0000313" key="4">
    <source>
        <dbReference type="EMBL" id="MFC0211900.1"/>
    </source>
</evidence>
<dbReference type="InterPro" id="IPR048329">
    <property type="entry name" value="PcRGLX_1st"/>
</dbReference>
<evidence type="ECO:0000259" key="2">
    <source>
        <dbReference type="Pfam" id="PF21345"/>
    </source>
</evidence>
<dbReference type="InterPro" id="IPR048331">
    <property type="entry name" value="PcRGLX/YetA_3rd"/>
</dbReference>
<sequence length="859" mass="97976">MSNDTRVPLHMLQEITGPSPKGITWGIPWDKGVLDRNDPLSLMGPDGPIAMQSWPTAYWPDGSVKWTAHSTVISVKDAGELYVSVGEPSAYAHQISVTETEDSILLHSGVAECVIARQGERLIRRLTRNGRMVCSGGSLVALREERTAESGGTTIREEKFTGRIQSVTVEQSGPVRAVVRVDGFHRADAGEREWLPFTLRVYMYAGLDTVRLVHTFHYDGDPDHDFIKGLGLAFQVPLSGPLYNRHIRLAGDTGFFAESPKTLHTRRTKGKYRELFERQCHAQAVDFDPAEDEYFMGLLQDSATWDGYKLVQDSSHHYRIWKRTKEECCWLKTADGHRSGGLGYVGDLTGGLGAGLRHFWEKHPSAIEVENTTKDEATFKVWLWSPDVPAMDLRHYDTETHVESSYEGFKELNATPYGIANTNELTLWALPASPGPERLGEMLAELHEPPMLVCEPEYYYRVRAFGLWSLPDRSTPAKSYMEDRLDGIVSFFQREIVQRNWYGFWDFGDVMHSYDPVRHVWNYDLGGCAWQNAELVPNMWLWTTFLRTGRADVFRMAEAMTRHTSEVDAYHFGPYAGLGSRHNVVHWGCGCKEARVFMAGLHRYYYYLTADERTGDLLDLVKDADYSTLVMDPMRAYFPKDENPVHLRIGPDWAAFCSNWMTRWERFEDTEYRDKILTGIQCLKNAKYRMLSGPSYGYDPETNVLSPMGEDNSGRHMVICMGGPQVWFELANMLDDPEWVDMLAEFGVYYNLPQEEKDLITNGEIRTESWGHPVLSVGIAAYGAYHRQDNRTAEHCWHILLDNPFGDINLAESEKTVIHLEELQEIDWMNTNEASQWSLNTIISLELLAGSLDRVYGKR</sequence>
<evidence type="ECO:0008006" key="6">
    <source>
        <dbReference type="Google" id="ProtNLM"/>
    </source>
</evidence>
<evidence type="ECO:0000259" key="3">
    <source>
        <dbReference type="Pfam" id="PF21346"/>
    </source>
</evidence>
<reference evidence="4 5" key="1">
    <citation type="submission" date="2024-09" db="EMBL/GenBank/DDBJ databases">
        <authorList>
            <person name="Sun Q."/>
            <person name="Mori K."/>
        </authorList>
    </citation>
    <scope>NUCLEOTIDE SEQUENCE [LARGE SCALE GENOMIC DNA]</scope>
    <source>
        <strain evidence="4 5">CCM 7759</strain>
    </source>
</reference>
<protein>
    <recommendedName>
        <fullName evidence="6">Tat pathway signal sequence domain protein</fullName>
    </recommendedName>
</protein>
<dbReference type="PANTHER" id="PTHR40081">
    <property type="entry name" value="CONCANAVALIN A-LIKE LECTIN/GLUCANASE"/>
    <property type="match status" value="1"/>
</dbReference>
<evidence type="ECO:0000313" key="5">
    <source>
        <dbReference type="Proteomes" id="UP001589776"/>
    </source>
</evidence>
<dbReference type="Proteomes" id="UP001589776">
    <property type="component" value="Unassembled WGS sequence"/>
</dbReference>